<evidence type="ECO:0000256" key="3">
    <source>
        <dbReference type="ARBA" id="ARBA00048707"/>
    </source>
</evidence>
<accession>A0A8S5RC12</accession>
<dbReference type="EMBL" id="BK059091">
    <property type="protein sequence ID" value="DAE28617.1"/>
    <property type="molecule type" value="Genomic_DNA"/>
</dbReference>
<dbReference type="SUPFAM" id="SSF102462">
    <property type="entry name" value="Peptidyl-tRNA hydrolase II"/>
    <property type="match status" value="1"/>
</dbReference>
<dbReference type="InterPro" id="IPR023476">
    <property type="entry name" value="Pep_tRNA_hydro_II_dom_sf"/>
</dbReference>
<comment type="catalytic activity">
    <reaction evidence="3">
        <text>an N-acyl-L-alpha-aminoacyl-tRNA + H2O = an N-acyl-L-amino acid + a tRNA + H(+)</text>
        <dbReference type="Rhea" id="RHEA:54448"/>
        <dbReference type="Rhea" id="RHEA-COMP:10123"/>
        <dbReference type="Rhea" id="RHEA-COMP:13883"/>
        <dbReference type="ChEBI" id="CHEBI:15377"/>
        <dbReference type="ChEBI" id="CHEBI:15378"/>
        <dbReference type="ChEBI" id="CHEBI:59874"/>
        <dbReference type="ChEBI" id="CHEBI:78442"/>
        <dbReference type="ChEBI" id="CHEBI:138191"/>
        <dbReference type="EC" id="3.1.1.29"/>
    </reaction>
</comment>
<protein>
    <recommendedName>
        <fullName evidence="1">peptidyl-tRNA hydrolase</fullName>
        <ecNumber evidence="1">3.1.1.29</ecNumber>
    </recommendedName>
</protein>
<dbReference type="GO" id="GO:0004045">
    <property type="term" value="F:peptidyl-tRNA hydrolase activity"/>
    <property type="evidence" value="ECO:0007669"/>
    <property type="project" value="UniProtKB-EC"/>
</dbReference>
<organism evidence="4">
    <name type="scientific">virus sp. ctmTa7</name>
    <dbReference type="NCBI Taxonomy" id="2828255"/>
    <lineage>
        <taxon>Viruses</taxon>
    </lineage>
</organism>
<name>A0A8S5RC12_9VIRU</name>
<keyword evidence="2 4" id="KW-0378">Hydrolase</keyword>
<dbReference type="EC" id="3.1.1.29" evidence="1"/>
<proteinExistence type="predicted"/>
<sequence length="79" mass="9027">MYKQIIIVRKDLNMSIGKICSQVSHGSMAFLTTFIRNNTDLDGHVDGYINECIYHKWINGSFTKVVLESKKQKSITQSC</sequence>
<evidence type="ECO:0000313" key="4">
    <source>
        <dbReference type="EMBL" id="DAE28617.1"/>
    </source>
</evidence>
<dbReference type="Pfam" id="PF01981">
    <property type="entry name" value="PTH2"/>
    <property type="match status" value="1"/>
</dbReference>
<dbReference type="Gene3D" id="3.40.1490.10">
    <property type="entry name" value="Bit1"/>
    <property type="match status" value="1"/>
</dbReference>
<reference evidence="4" key="1">
    <citation type="journal article" date="2021" name="Proc. Natl. Acad. Sci. U.S.A.">
        <title>A Catalog of Tens of Thousands of Viruses from Human Metagenomes Reveals Hidden Associations with Chronic Diseases.</title>
        <authorList>
            <person name="Tisza M.J."/>
            <person name="Buck C.B."/>
        </authorList>
    </citation>
    <scope>NUCLEOTIDE SEQUENCE</scope>
    <source>
        <strain evidence="4">CtmTa7</strain>
    </source>
</reference>
<dbReference type="InterPro" id="IPR002833">
    <property type="entry name" value="PTH2"/>
</dbReference>
<evidence type="ECO:0000256" key="2">
    <source>
        <dbReference type="ARBA" id="ARBA00022801"/>
    </source>
</evidence>
<evidence type="ECO:0000256" key="1">
    <source>
        <dbReference type="ARBA" id="ARBA00013260"/>
    </source>
</evidence>